<sequence length="414" mass="47053">ECKFVSFEEWKKLKQAEQKSDSTFTGTATAAESSEVSSKESVSTSESQNLPESSTAEDQGKTYKGKFNFASVSCGATVIKTNSDAKGASAILTEIKDSYLINKCSSSSMFIVIELCQDILVNAVKIGNYELFSSMFRDLKFLVSGTFPSTNGWRELGQFEAQNIRDLQCFKIKNPLIWARYLKIEILSHYGNEFYCPISLVRVHGTTMMDEVKNSDRTKDYEPPQQLSLNLIDNIEPEECKARLPHLVLSDFLTELNSTKEYCDSRASNLTAAMGATTSITTQESIFQNIIKRLSLLESNSTLSLLYFEEQSKLLSEAFRGLEKRQKKRFESFAYRVNASMHTQGLVLGQQIRHEMRRMFEMFEKRTVVTASATNEKLLLLARELSVQRKIIFIDTFLLLALLAYMIMTWDTRL</sequence>
<keyword evidence="3" id="KW-0732">Signal</keyword>
<name>A0A4P9ZFX9_9ASCO</name>
<dbReference type="PANTHER" id="PTHR12953">
    <property type="entry name" value="MEMBRANE PROTEIN CH1 RELATED"/>
    <property type="match status" value="1"/>
</dbReference>
<dbReference type="FunFam" id="2.60.120.260:FF:000099">
    <property type="entry name" value="Uncharacterized protein, isoform C"/>
    <property type="match status" value="1"/>
</dbReference>
<evidence type="ECO:0000256" key="12">
    <source>
        <dbReference type="SAM" id="Phobius"/>
    </source>
</evidence>
<comment type="subcellular location">
    <subcellularLocation>
        <location evidence="1">Endoplasmic reticulum membrane</location>
        <topology evidence="1">Single-pass type I membrane protein</topology>
    </subcellularLocation>
</comment>
<evidence type="ECO:0000259" key="13">
    <source>
        <dbReference type="PROSITE" id="PS51469"/>
    </source>
</evidence>
<evidence type="ECO:0000256" key="4">
    <source>
        <dbReference type="ARBA" id="ARBA00022824"/>
    </source>
</evidence>
<feature type="region of interest" description="Disordered" evidence="11">
    <location>
        <begin position="16"/>
        <end position="59"/>
    </location>
</feature>
<evidence type="ECO:0000313" key="14">
    <source>
        <dbReference type="EMBL" id="RKP31977.1"/>
    </source>
</evidence>
<evidence type="ECO:0000256" key="3">
    <source>
        <dbReference type="ARBA" id="ARBA00022729"/>
    </source>
</evidence>
<evidence type="ECO:0000256" key="5">
    <source>
        <dbReference type="ARBA" id="ARBA00022989"/>
    </source>
</evidence>
<feature type="compositionally biased region" description="Low complexity" evidence="11">
    <location>
        <begin position="22"/>
        <end position="47"/>
    </location>
</feature>
<evidence type="ECO:0000256" key="9">
    <source>
        <dbReference type="ARBA" id="ARBA00064635"/>
    </source>
</evidence>
<gene>
    <name evidence="14" type="ORF">METBISCDRAFT_5130</name>
</gene>
<evidence type="ECO:0000256" key="6">
    <source>
        <dbReference type="ARBA" id="ARBA00023136"/>
    </source>
</evidence>
<evidence type="ECO:0000256" key="1">
    <source>
        <dbReference type="ARBA" id="ARBA00004115"/>
    </source>
</evidence>
<protein>
    <recommendedName>
        <fullName evidence="10">SUN-like protein 1</fullName>
    </recommendedName>
</protein>
<comment type="subunit">
    <text evidence="9">Interacts with EMP65.</text>
</comment>
<feature type="domain" description="SUN" evidence="13">
    <location>
        <begin position="33"/>
        <end position="208"/>
    </location>
</feature>
<dbReference type="EMBL" id="ML004435">
    <property type="protein sequence ID" value="RKP31977.1"/>
    <property type="molecule type" value="Genomic_DNA"/>
</dbReference>
<keyword evidence="6 12" id="KW-0472">Membrane</keyword>
<feature type="non-terminal residue" evidence="14">
    <location>
        <position position="414"/>
    </location>
</feature>
<keyword evidence="5 12" id="KW-1133">Transmembrane helix</keyword>
<feature type="transmembrane region" description="Helical" evidence="12">
    <location>
        <begin position="391"/>
        <end position="410"/>
    </location>
</feature>
<dbReference type="InterPro" id="IPR045120">
    <property type="entry name" value="Suco/Slp1-like"/>
</dbReference>
<keyword evidence="7" id="KW-0325">Glycoprotein</keyword>
<dbReference type="GO" id="GO:0005789">
    <property type="term" value="C:endoplasmic reticulum membrane"/>
    <property type="evidence" value="ECO:0007669"/>
    <property type="project" value="UniProtKB-SubCell"/>
</dbReference>
<evidence type="ECO:0000256" key="8">
    <source>
        <dbReference type="ARBA" id="ARBA00061226"/>
    </source>
</evidence>
<evidence type="ECO:0000256" key="10">
    <source>
        <dbReference type="ARBA" id="ARBA00075366"/>
    </source>
</evidence>
<feature type="compositionally biased region" description="Polar residues" evidence="11">
    <location>
        <begin position="48"/>
        <end position="57"/>
    </location>
</feature>
<dbReference type="GO" id="GO:0034975">
    <property type="term" value="P:protein folding in endoplasmic reticulum"/>
    <property type="evidence" value="ECO:0007669"/>
    <property type="project" value="TreeGrafter"/>
</dbReference>
<dbReference type="OrthoDB" id="266334at2759"/>
<dbReference type="AlphaFoldDB" id="A0A4P9ZFX9"/>
<dbReference type="PROSITE" id="PS51469">
    <property type="entry name" value="SUN"/>
    <property type="match status" value="1"/>
</dbReference>
<dbReference type="InterPro" id="IPR012919">
    <property type="entry name" value="SUN_dom"/>
</dbReference>
<dbReference type="Gene3D" id="2.60.120.260">
    <property type="entry name" value="Galactose-binding domain-like"/>
    <property type="match status" value="1"/>
</dbReference>
<feature type="non-terminal residue" evidence="14">
    <location>
        <position position="1"/>
    </location>
</feature>
<comment type="similarity">
    <text evidence="8">Belongs to the SLP1 family.</text>
</comment>
<evidence type="ECO:0000256" key="7">
    <source>
        <dbReference type="ARBA" id="ARBA00023180"/>
    </source>
</evidence>
<proteinExistence type="inferred from homology"/>
<dbReference type="PANTHER" id="PTHR12953:SF0">
    <property type="entry name" value="SUN DOMAIN-CONTAINING OSSIFICATION FACTOR"/>
    <property type="match status" value="1"/>
</dbReference>
<evidence type="ECO:0000313" key="15">
    <source>
        <dbReference type="Proteomes" id="UP000268321"/>
    </source>
</evidence>
<accession>A0A4P9ZFX9</accession>
<dbReference type="Pfam" id="PF07738">
    <property type="entry name" value="Sad1_UNC"/>
    <property type="match status" value="1"/>
</dbReference>
<keyword evidence="4" id="KW-0256">Endoplasmic reticulum</keyword>
<organism evidence="14 15">
    <name type="scientific">Metschnikowia bicuspidata</name>
    <dbReference type="NCBI Taxonomy" id="27322"/>
    <lineage>
        <taxon>Eukaryota</taxon>
        <taxon>Fungi</taxon>
        <taxon>Dikarya</taxon>
        <taxon>Ascomycota</taxon>
        <taxon>Saccharomycotina</taxon>
        <taxon>Pichiomycetes</taxon>
        <taxon>Metschnikowiaceae</taxon>
        <taxon>Metschnikowia</taxon>
    </lineage>
</organism>
<evidence type="ECO:0000256" key="11">
    <source>
        <dbReference type="SAM" id="MobiDB-lite"/>
    </source>
</evidence>
<dbReference type="Proteomes" id="UP000268321">
    <property type="component" value="Unassembled WGS sequence"/>
</dbReference>
<keyword evidence="2 12" id="KW-0812">Transmembrane</keyword>
<reference evidence="15" key="1">
    <citation type="journal article" date="2018" name="Nat. Microbiol.">
        <title>Leveraging single-cell genomics to expand the fungal tree of life.</title>
        <authorList>
            <person name="Ahrendt S.R."/>
            <person name="Quandt C.A."/>
            <person name="Ciobanu D."/>
            <person name="Clum A."/>
            <person name="Salamov A."/>
            <person name="Andreopoulos B."/>
            <person name="Cheng J.F."/>
            <person name="Woyke T."/>
            <person name="Pelin A."/>
            <person name="Henrissat B."/>
            <person name="Reynolds N.K."/>
            <person name="Benny G.L."/>
            <person name="Smith M.E."/>
            <person name="James T.Y."/>
            <person name="Grigoriev I.V."/>
        </authorList>
    </citation>
    <scope>NUCLEOTIDE SEQUENCE [LARGE SCALE GENOMIC DNA]</scope>
    <source>
        <strain evidence="15">Baker2002</strain>
    </source>
</reference>
<evidence type="ECO:0000256" key="2">
    <source>
        <dbReference type="ARBA" id="ARBA00022692"/>
    </source>
</evidence>
<keyword evidence="15" id="KW-1185">Reference proteome</keyword>